<gene>
    <name evidence="6" type="ORF">IV433_21860</name>
</gene>
<evidence type="ECO:0000256" key="2">
    <source>
        <dbReference type="ARBA" id="ARBA00022801"/>
    </source>
</evidence>
<dbReference type="Proteomes" id="UP000636811">
    <property type="component" value="Unassembled WGS sequence"/>
</dbReference>
<evidence type="ECO:0000256" key="4">
    <source>
        <dbReference type="RuleBase" id="RU361169"/>
    </source>
</evidence>
<keyword evidence="2 4" id="KW-0378">Hydrolase</keyword>
<sequence length="433" mass="46120">MLGFSCRVFVLSVLLASTSGLAQDRRHVSEPGLPVSVCVTLTSSAQSKDDTQRLQDSINHCQPGAAVRLIAGAAGTGFVSGPLIMKSGVTLWLDRDAVLAATTNPLAYDNDGRCGTLDHKGNGCRPLILFNGTRGGGIVGEGIIDGQGGQPMIGHNETWWQLARRAQTEGSKQNIPRLIQIDHAHDITFYKVTLRNAPNFHMAMNAVQGATFWGVRIDTPAGARNTDGIDPGASQDVTIAHSFIRTGDDNVAIKAGSAGATRYISLIDNHFYWGHGLSIGSETVGGVSDVLVQGLTLDGTTSGLRIKSDASRGGLVSNVSFEHVCLRNNRRPIDFDTHYDAKAQGSKIPVFRDIVLRDVTGASGDLVMRGYDDTHQLSIMLDGVRFAPDAHWKIEFTEIQTGPGGVRPALLGKSQSAEVYAGCVGSWVTFPGS</sequence>
<comment type="caution">
    <text evidence="6">The sequence shown here is derived from an EMBL/GenBank/DDBJ whole genome shotgun (WGS) entry which is preliminary data.</text>
</comment>
<dbReference type="InterPro" id="IPR051801">
    <property type="entry name" value="GH28_Enzymes"/>
</dbReference>
<accession>A0ABS0EAF1</accession>
<keyword evidence="7" id="KW-1185">Reference proteome</keyword>
<evidence type="ECO:0000256" key="5">
    <source>
        <dbReference type="SAM" id="SignalP"/>
    </source>
</evidence>
<keyword evidence="5" id="KW-0732">Signal</keyword>
<dbReference type="InterPro" id="IPR012334">
    <property type="entry name" value="Pectin_lyas_fold"/>
</dbReference>
<organism evidence="6 7">
    <name type="scientific">Rahnella laticis</name>
    <dbReference type="NCBI Taxonomy" id="2787622"/>
    <lineage>
        <taxon>Bacteria</taxon>
        <taxon>Pseudomonadati</taxon>
        <taxon>Pseudomonadota</taxon>
        <taxon>Gammaproteobacteria</taxon>
        <taxon>Enterobacterales</taxon>
        <taxon>Yersiniaceae</taxon>
        <taxon>Rahnella</taxon>
    </lineage>
</organism>
<dbReference type="Pfam" id="PF00295">
    <property type="entry name" value="Glyco_hydro_28"/>
    <property type="match status" value="1"/>
</dbReference>
<evidence type="ECO:0000313" key="7">
    <source>
        <dbReference type="Proteomes" id="UP000636811"/>
    </source>
</evidence>
<feature type="chain" id="PRO_5045951671" evidence="5">
    <location>
        <begin position="23"/>
        <end position="433"/>
    </location>
</feature>
<dbReference type="InterPro" id="IPR000743">
    <property type="entry name" value="Glyco_hydro_28"/>
</dbReference>
<dbReference type="PANTHER" id="PTHR31339">
    <property type="entry name" value="PECTIN LYASE-RELATED"/>
    <property type="match status" value="1"/>
</dbReference>
<dbReference type="PANTHER" id="PTHR31339:SF9">
    <property type="entry name" value="PLASMIN AND FIBRONECTIN-BINDING PROTEIN A"/>
    <property type="match status" value="1"/>
</dbReference>
<dbReference type="EMBL" id="JADOBI010000013">
    <property type="protein sequence ID" value="MBF7982060.1"/>
    <property type="molecule type" value="Genomic_DNA"/>
</dbReference>
<dbReference type="InterPro" id="IPR011050">
    <property type="entry name" value="Pectin_lyase_fold/virulence"/>
</dbReference>
<name>A0ABS0EAF1_9GAMM</name>
<reference evidence="6 7" key="1">
    <citation type="submission" date="2020-11" db="EMBL/GenBank/DDBJ databases">
        <title>Taxonomic investigation of Rahnella strains.</title>
        <authorList>
            <person name="Lee S.D."/>
        </authorList>
    </citation>
    <scope>NUCLEOTIDE SEQUENCE [LARGE SCALE GENOMIC DNA]</scope>
    <source>
        <strain evidence="6 7">SAP-17</strain>
    </source>
</reference>
<feature type="signal peptide" evidence="5">
    <location>
        <begin position="1"/>
        <end position="22"/>
    </location>
</feature>
<dbReference type="PROSITE" id="PS00502">
    <property type="entry name" value="POLYGALACTURONASE"/>
    <property type="match status" value="1"/>
</dbReference>
<dbReference type="SUPFAM" id="SSF51126">
    <property type="entry name" value="Pectin lyase-like"/>
    <property type="match status" value="1"/>
</dbReference>
<comment type="similarity">
    <text evidence="1 4">Belongs to the glycosyl hydrolase 28 family.</text>
</comment>
<evidence type="ECO:0000256" key="1">
    <source>
        <dbReference type="ARBA" id="ARBA00008834"/>
    </source>
</evidence>
<keyword evidence="3 4" id="KW-0326">Glycosidase</keyword>
<evidence type="ECO:0000256" key="3">
    <source>
        <dbReference type="ARBA" id="ARBA00023295"/>
    </source>
</evidence>
<proteinExistence type="inferred from homology"/>
<protein>
    <submittedName>
        <fullName evidence="6">Endo-polygalacturonase</fullName>
    </submittedName>
</protein>
<evidence type="ECO:0000313" key="6">
    <source>
        <dbReference type="EMBL" id="MBF7982060.1"/>
    </source>
</evidence>
<dbReference type="Gene3D" id="2.160.20.10">
    <property type="entry name" value="Single-stranded right-handed beta-helix, Pectin lyase-like"/>
    <property type="match status" value="1"/>
</dbReference>